<dbReference type="EnsemblMetazoa" id="G31231.1">
    <property type="protein sequence ID" value="G31231.1:cds"/>
    <property type="gene ID" value="G31231"/>
</dbReference>
<evidence type="ECO:0000313" key="4">
    <source>
        <dbReference type="EnsemblMetazoa" id="G31231.1:cds"/>
    </source>
</evidence>
<feature type="domain" description="DZIP3-like HEPN" evidence="3">
    <location>
        <begin position="65"/>
        <end position="178"/>
    </location>
</feature>
<evidence type="ECO:0000256" key="1">
    <source>
        <dbReference type="SAM" id="Coils"/>
    </source>
</evidence>
<organism evidence="4 5">
    <name type="scientific">Magallana gigas</name>
    <name type="common">Pacific oyster</name>
    <name type="synonym">Crassostrea gigas</name>
    <dbReference type="NCBI Taxonomy" id="29159"/>
    <lineage>
        <taxon>Eukaryota</taxon>
        <taxon>Metazoa</taxon>
        <taxon>Spiralia</taxon>
        <taxon>Lophotrochozoa</taxon>
        <taxon>Mollusca</taxon>
        <taxon>Bivalvia</taxon>
        <taxon>Autobranchia</taxon>
        <taxon>Pteriomorphia</taxon>
        <taxon>Ostreida</taxon>
        <taxon>Ostreoidea</taxon>
        <taxon>Ostreidae</taxon>
        <taxon>Magallana</taxon>
    </lineage>
</organism>
<accession>A0A8W8M5A3</accession>
<dbReference type="Pfam" id="PF18738">
    <property type="entry name" value="HEPN_DZIP3"/>
    <property type="match status" value="1"/>
</dbReference>
<evidence type="ECO:0000256" key="2">
    <source>
        <dbReference type="SAM" id="MobiDB-lite"/>
    </source>
</evidence>
<dbReference type="Proteomes" id="UP000005408">
    <property type="component" value="Unassembled WGS sequence"/>
</dbReference>
<feature type="coiled-coil region" evidence="1">
    <location>
        <begin position="218"/>
        <end position="245"/>
    </location>
</feature>
<dbReference type="AlphaFoldDB" id="A0A8W8M5A3"/>
<dbReference type="InterPro" id="IPR041249">
    <property type="entry name" value="HEPN_DZIP3"/>
</dbReference>
<feature type="region of interest" description="Disordered" evidence="2">
    <location>
        <begin position="322"/>
        <end position="397"/>
    </location>
</feature>
<feature type="compositionally biased region" description="Acidic residues" evidence="2">
    <location>
        <begin position="338"/>
        <end position="391"/>
    </location>
</feature>
<evidence type="ECO:0000313" key="5">
    <source>
        <dbReference type="Proteomes" id="UP000005408"/>
    </source>
</evidence>
<feature type="region of interest" description="Disordered" evidence="2">
    <location>
        <begin position="284"/>
        <end position="304"/>
    </location>
</feature>
<evidence type="ECO:0000259" key="3">
    <source>
        <dbReference type="Pfam" id="PF18738"/>
    </source>
</evidence>
<reference evidence="4" key="1">
    <citation type="submission" date="2022-08" db="UniProtKB">
        <authorList>
            <consortium name="EnsemblMetazoa"/>
        </authorList>
    </citation>
    <scope>IDENTIFICATION</scope>
    <source>
        <strain evidence="4">05x7-T-G4-1.051#20</strain>
    </source>
</reference>
<sequence>MLGLGNGEWNLRKLSMGDVPGPSTAPYFMPRKATENFARLCQLIMTICSDLLRDVLSRYIKPADLRSELDNNRRKLEKIMNAAQKDLIYPASGSSAITAKDLDISVLYILLRNICNIPKHKNGWGKPPKKGDKSIAACIEKIKNERNLISGHSTAGAIEDNEFQNHWTELRDAIVEIEKCLTSGNLYERGVELLLSCDLNPQKSKEYEDEFKRIQGTVTDSQERIESLESSKARTENALVIKQEKIEDIQSFQRKTENELVIKQEKISYLEHSGQQMQAKMNNLEKNVKKSSGRKRKDQGYSKRKKIEDLEKRIKGLEEAIQNQNHHKKDEVNATTSFDEDNWDEEDYYGDDDDEIDADTDDYGVIDEENLPDFFGEDDDEEEDDYDDDFIGDSFNF</sequence>
<keyword evidence="5" id="KW-1185">Reference proteome</keyword>
<name>A0A8W8M5A3_MAGGI</name>
<protein>
    <recommendedName>
        <fullName evidence="3">DZIP3-like HEPN domain-containing protein</fullName>
    </recommendedName>
</protein>
<keyword evidence="1" id="KW-0175">Coiled coil</keyword>
<proteinExistence type="predicted"/>